<protein>
    <submittedName>
        <fullName evidence="1">Uncharacterized protein</fullName>
    </submittedName>
</protein>
<accession>A0A4Q9MHT7</accession>
<dbReference type="Proteomes" id="UP000292957">
    <property type="component" value="Unassembled WGS sequence"/>
</dbReference>
<gene>
    <name evidence="1" type="ORF">BD311DRAFT_764346</name>
</gene>
<proteinExistence type="predicted"/>
<dbReference type="EMBL" id="ML143460">
    <property type="protein sequence ID" value="TBU25476.1"/>
    <property type="molecule type" value="Genomic_DNA"/>
</dbReference>
<organism evidence="1">
    <name type="scientific">Dichomitus squalens</name>
    <dbReference type="NCBI Taxonomy" id="114155"/>
    <lineage>
        <taxon>Eukaryota</taxon>
        <taxon>Fungi</taxon>
        <taxon>Dikarya</taxon>
        <taxon>Basidiomycota</taxon>
        <taxon>Agaricomycotina</taxon>
        <taxon>Agaricomycetes</taxon>
        <taxon>Polyporales</taxon>
        <taxon>Polyporaceae</taxon>
        <taxon>Dichomitus</taxon>
    </lineage>
</organism>
<sequence>MYSREVLMRRGVQSACPGLLSATPPPTLCPYPADTRAFRHLCSRVRHREISTGQLALQTATRCYIGRLLCRHPSLSLP</sequence>
<reference evidence="1" key="1">
    <citation type="submission" date="2019-01" db="EMBL/GenBank/DDBJ databases">
        <title>Draft genome sequences of three monokaryotic isolates of the white-rot basidiomycete fungus Dichomitus squalens.</title>
        <authorList>
            <consortium name="DOE Joint Genome Institute"/>
            <person name="Lopez S.C."/>
            <person name="Andreopoulos B."/>
            <person name="Pangilinan J."/>
            <person name="Lipzen A."/>
            <person name="Riley R."/>
            <person name="Ahrendt S."/>
            <person name="Ng V."/>
            <person name="Barry K."/>
            <person name="Daum C."/>
            <person name="Grigoriev I.V."/>
            <person name="Hilden K.S."/>
            <person name="Makela M.R."/>
            <person name="de Vries R.P."/>
        </authorList>
    </citation>
    <scope>NUCLEOTIDE SEQUENCE [LARGE SCALE GENOMIC DNA]</scope>
    <source>
        <strain evidence="1">OM18370.1</strain>
    </source>
</reference>
<dbReference type="AlphaFoldDB" id="A0A4Q9MHT7"/>
<name>A0A4Q9MHT7_9APHY</name>
<evidence type="ECO:0000313" key="1">
    <source>
        <dbReference type="EMBL" id="TBU25476.1"/>
    </source>
</evidence>